<dbReference type="Gene3D" id="3.40.640.10">
    <property type="entry name" value="Type I PLP-dependent aspartate aminotransferase-like (Major domain)"/>
    <property type="match status" value="1"/>
</dbReference>
<dbReference type="InterPro" id="IPR015421">
    <property type="entry name" value="PyrdxlP-dep_Trfase_major"/>
</dbReference>
<keyword evidence="4" id="KW-0808">Transferase</keyword>
<dbReference type="SUPFAM" id="SSF53383">
    <property type="entry name" value="PLP-dependent transferases"/>
    <property type="match status" value="1"/>
</dbReference>
<dbReference type="InterPro" id="IPR005814">
    <property type="entry name" value="Aminotrans_3"/>
</dbReference>
<keyword evidence="2 3" id="KW-0663">Pyridoxal phosphate</keyword>
<dbReference type="GO" id="GO:0008483">
    <property type="term" value="F:transaminase activity"/>
    <property type="evidence" value="ECO:0007669"/>
    <property type="project" value="UniProtKB-KW"/>
</dbReference>
<keyword evidence="4" id="KW-0032">Aminotransferase</keyword>
<evidence type="ECO:0000313" key="4">
    <source>
        <dbReference type="EMBL" id="GAA0322628.1"/>
    </source>
</evidence>
<keyword evidence="5" id="KW-1185">Reference proteome</keyword>
<evidence type="ECO:0000256" key="3">
    <source>
        <dbReference type="RuleBase" id="RU003560"/>
    </source>
</evidence>
<dbReference type="PANTHER" id="PTHR43713">
    <property type="entry name" value="GLUTAMATE-1-SEMIALDEHYDE 2,1-AMINOMUTASE"/>
    <property type="match status" value="1"/>
</dbReference>
<evidence type="ECO:0000256" key="1">
    <source>
        <dbReference type="ARBA" id="ARBA00001933"/>
    </source>
</evidence>
<dbReference type="Gene3D" id="3.90.1150.10">
    <property type="entry name" value="Aspartate Aminotransferase, domain 1"/>
    <property type="match status" value="1"/>
</dbReference>
<comment type="cofactor">
    <cofactor evidence="1">
        <name>pyridoxal 5'-phosphate</name>
        <dbReference type="ChEBI" id="CHEBI:597326"/>
    </cofactor>
</comment>
<organism evidence="4 5">
    <name type="scientific">Actinoallomurus spadix</name>
    <dbReference type="NCBI Taxonomy" id="79912"/>
    <lineage>
        <taxon>Bacteria</taxon>
        <taxon>Bacillati</taxon>
        <taxon>Actinomycetota</taxon>
        <taxon>Actinomycetes</taxon>
        <taxon>Streptosporangiales</taxon>
        <taxon>Thermomonosporaceae</taxon>
        <taxon>Actinoallomurus</taxon>
    </lineage>
</organism>
<name>A0ABP3FRB3_9ACTN</name>
<reference evidence="5" key="1">
    <citation type="journal article" date="2019" name="Int. J. Syst. Evol. Microbiol.">
        <title>The Global Catalogue of Microorganisms (GCM) 10K type strain sequencing project: providing services to taxonomists for standard genome sequencing and annotation.</title>
        <authorList>
            <consortium name="The Broad Institute Genomics Platform"/>
            <consortium name="The Broad Institute Genome Sequencing Center for Infectious Disease"/>
            <person name="Wu L."/>
            <person name="Ma J."/>
        </authorList>
    </citation>
    <scope>NUCLEOTIDE SEQUENCE [LARGE SCALE GENOMIC DNA]</scope>
    <source>
        <strain evidence="5">JCM 3146</strain>
    </source>
</reference>
<protein>
    <submittedName>
        <fullName evidence="4">Aminotransferase class III-fold pyridoxal phosphate-dependent enzyme</fullName>
    </submittedName>
</protein>
<comment type="similarity">
    <text evidence="3">Belongs to the class-III pyridoxal-phosphate-dependent aminotransferase family.</text>
</comment>
<dbReference type="InterPro" id="IPR015422">
    <property type="entry name" value="PyrdxlP-dep_Trfase_small"/>
</dbReference>
<gene>
    <name evidence="4" type="ORF">GCM10010151_10560</name>
</gene>
<dbReference type="Proteomes" id="UP001501822">
    <property type="component" value="Unassembled WGS sequence"/>
</dbReference>
<dbReference type="PANTHER" id="PTHR43713:SF3">
    <property type="entry name" value="GLUTAMATE-1-SEMIALDEHYDE 2,1-AMINOMUTASE 1, CHLOROPLASTIC-RELATED"/>
    <property type="match status" value="1"/>
</dbReference>
<dbReference type="EMBL" id="BAAABM010000007">
    <property type="protein sequence ID" value="GAA0322628.1"/>
    <property type="molecule type" value="Genomic_DNA"/>
</dbReference>
<dbReference type="InterPro" id="IPR015424">
    <property type="entry name" value="PyrdxlP-dep_Trfase"/>
</dbReference>
<sequence length="475" mass="50324">MAGAALTSLGSMSALEILERGRALADRPLRTIAPERMEREREIFRRRTRRSAELHAKAGGLLAGGNEHVDPLSSPYPLFLDHGDGSEVVDVDGNTYVDCILAGGAILLGHNDRELTAAIRDLLATRTGFHGHLDEYEVLAADRICRTFPAAESVRFTASGAEANLAAARIARAYTGRKKIVKFRGHYHGWGDQFMVDLEVPGSGAFMAGGVPEEHYADTVLVHPHRIDELADVLAAGDVAAVISEPLGGESGLVPFPDDFHRQASMLAREHGALYVFDEVVSGTRAGVGGAQARLGVTPDLFTLGKGLMNGYPGCGAVAGRAEIMNTAVIGLPSGGPFAYLGGTMSGNTLSMAACLHTLGAITRPGALSAAIGVASDLVTRLNELFDASDTGFFAYHFGTIVKIEMTAPHVLDAGRPENVEPIIQRRAVLADYMVPVSNGGVLSRMGRDMVSLAHSATDNEKVVNAYARLIEFLG</sequence>
<comment type="caution">
    <text evidence="4">The sequence shown here is derived from an EMBL/GenBank/DDBJ whole genome shotgun (WGS) entry which is preliminary data.</text>
</comment>
<proteinExistence type="inferred from homology"/>
<accession>A0ABP3FRB3</accession>
<evidence type="ECO:0000256" key="2">
    <source>
        <dbReference type="ARBA" id="ARBA00022898"/>
    </source>
</evidence>
<dbReference type="Pfam" id="PF00202">
    <property type="entry name" value="Aminotran_3"/>
    <property type="match status" value="1"/>
</dbReference>
<evidence type="ECO:0000313" key="5">
    <source>
        <dbReference type="Proteomes" id="UP001501822"/>
    </source>
</evidence>